<keyword evidence="6 10" id="KW-0812">Transmembrane</keyword>
<reference evidence="12 13" key="1">
    <citation type="submission" date="2020-08" db="EMBL/GenBank/DDBJ databases">
        <title>Genomic Encyclopedia of Type Strains, Phase IV (KMG-IV): sequencing the most valuable type-strain genomes for metagenomic binning, comparative biology and taxonomic classification.</title>
        <authorList>
            <person name="Goeker M."/>
        </authorList>
    </citation>
    <scope>NUCLEOTIDE SEQUENCE [LARGE SCALE GENOMIC DNA]</scope>
    <source>
        <strain evidence="12 13">DSM 22198</strain>
    </source>
</reference>
<dbReference type="GO" id="GO:0005886">
    <property type="term" value="C:plasma membrane"/>
    <property type="evidence" value="ECO:0007669"/>
    <property type="project" value="UniProtKB-SubCell"/>
</dbReference>
<keyword evidence="8 10" id="KW-0472">Membrane</keyword>
<evidence type="ECO:0000256" key="7">
    <source>
        <dbReference type="ARBA" id="ARBA00022989"/>
    </source>
</evidence>
<name>A0A7X0B3S6_9PROT</name>
<evidence type="ECO:0000313" key="12">
    <source>
        <dbReference type="EMBL" id="MBB6253704.1"/>
    </source>
</evidence>
<feature type="transmembrane region" description="Helical" evidence="10">
    <location>
        <begin position="75"/>
        <end position="95"/>
    </location>
</feature>
<gene>
    <name evidence="12" type="ORF">FHS74_004280</name>
</gene>
<evidence type="ECO:0000256" key="3">
    <source>
        <dbReference type="ARBA" id="ARBA00006464"/>
    </source>
</evidence>
<organism evidence="12 13">
    <name type="scientific">Nitrospirillum iridis</name>
    <dbReference type="NCBI Taxonomy" id="765888"/>
    <lineage>
        <taxon>Bacteria</taxon>
        <taxon>Pseudomonadati</taxon>
        <taxon>Pseudomonadota</taxon>
        <taxon>Alphaproteobacteria</taxon>
        <taxon>Rhodospirillales</taxon>
        <taxon>Azospirillaceae</taxon>
        <taxon>Nitrospirillum</taxon>
    </lineage>
</organism>
<evidence type="ECO:0000313" key="13">
    <source>
        <dbReference type="Proteomes" id="UP000539175"/>
    </source>
</evidence>
<evidence type="ECO:0000256" key="2">
    <source>
        <dbReference type="ARBA" id="ARBA00004236"/>
    </source>
</evidence>
<evidence type="ECO:0000256" key="1">
    <source>
        <dbReference type="ARBA" id="ARBA00004141"/>
    </source>
</evidence>
<comment type="caution">
    <text evidence="12">The sequence shown here is derived from an EMBL/GenBank/DDBJ whole genome shotgun (WGS) entry which is preliminary data.</text>
</comment>
<keyword evidence="4" id="KW-1003">Cell membrane</keyword>
<dbReference type="EMBL" id="JACIIZ010000013">
    <property type="protein sequence ID" value="MBB6253704.1"/>
    <property type="molecule type" value="Genomic_DNA"/>
</dbReference>
<dbReference type="Proteomes" id="UP000539175">
    <property type="component" value="Unassembled WGS sequence"/>
</dbReference>
<accession>A0A7X0B3S6</accession>
<evidence type="ECO:0000259" key="11">
    <source>
        <dbReference type="Pfam" id="PF02397"/>
    </source>
</evidence>
<dbReference type="AlphaFoldDB" id="A0A7X0B3S6"/>
<evidence type="ECO:0000256" key="4">
    <source>
        <dbReference type="ARBA" id="ARBA00022475"/>
    </source>
</evidence>
<dbReference type="InterPro" id="IPR003362">
    <property type="entry name" value="Bact_transf"/>
</dbReference>
<dbReference type="GO" id="GO:0000271">
    <property type="term" value="P:polysaccharide biosynthetic process"/>
    <property type="evidence" value="ECO:0007669"/>
    <property type="project" value="UniProtKB-KW"/>
</dbReference>
<comment type="similarity">
    <text evidence="3">Belongs to the bacterial sugar transferase family.</text>
</comment>
<comment type="subcellular location">
    <subcellularLocation>
        <location evidence="2">Cell membrane</location>
    </subcellularLocation>
    <subcellularLocation>
        <location evidence="1">Membrane</location>
        <topology evidence="1">Multi-pass membrane protein</topology>
    </subcellularLocation>
</comment>
<dbReference type="NCBIfam" id="TIGR03025">
    <property type="entry name" value="EPS_sugtrans"/>
    <property type="match status" value="1"/>
</dbReference>
<dbReference type="Pfam" id="PF02397">
    <property type="entry name" value="Bac_transf"/>
    <property type="match status" value="1"/>
</dbReference>
<keyword evidence="13" id="KW-1185">Reference proteome</keyword>
<keyword evidence="7 10" id="KW-1133">Transmembrane helix</keyword>
<dbReference type="PANTHER" id="PTHR30576">
    <property type="entry name" value="COLANIC BIOSYNTHESIS UDP-GLUCOSE LIPID CARRIER TRANSFERASE"/>
    <property type="match status" value="1"/>
</dbReference>
<dbReference type="GO" id="GO:0016780">
    <property type="term" value="F:phosphotransferase activity, for other substituted phosphate groups"/>
    <property type="evidence" value="ECO:0007669"/>
    <property type="project" value="TreeGrafter"/>
</dbReference>
<feature type="transmembrane region" description="Helical" evidence="10">
    <location>
        <begin position="43"/>
        <end position="63"/>
    </location>
</feature>
<evidence type="ECO:0000256" key="8">
    <source>
        <dbReference type="ARBA" id="ARBA00023136"/>
    </source>
</evidence>
<evidence type="ECO:0000256" key="6">
    <source>
        <dbReference type="ARBA" id="ARBA00022692"/>
    </source>
</evidence>
<protein>
    <submittedName>
        <fullName evidence="12">Exopolysaccharide biosynthesis polyprenyl glycosylphosphotransferase</fullName>
    </submittedName>
</protein>
<dbReference type="InterPro" id="IPR017475">
    <property type="entry name" value="EPS_sugar_tfrase"/>
</dbReference>
<evidence type="ECO:0000256" key="10">
    <source>
        <dbReference type="SAM" id="Phobius"/>
    </source>
</evidence>
<evidence type="ECO:0000256" key="9">
    <source>
        <dbReference type="ARBA" id="ARBA00023169"/>
    </source>
</evidence>
<sequence>MPLLLALGDLAIIQALVLASIALRILFAPLLPIEVHPSAFVGVQVGAIALPMAYVAAGLYPGYGVTGVQRLQARTSLTILCFSAMILFDYLAQGGQWSRGILVIAAVLVTVVMPIWDALFIQLLLRRKLWGSPVVVFGPEAQRRILVSALVRQPELGWIPVAEADGPDGRFAVGGVANTAIITIGSQAIPYQDLETLPFRTVVIVPNLEDAQTLWVSVRDLGGLIGLEMRRNLLNRSSQAIKRALDLAAVALLALPVGAVVVAFVVAVQVISPGPAFYFQERGGRGGRTFRMAKLRTMVPDAEARLQALLATDPAARAEWSTSMKLRQDPRVIPWVGHFMRRFSVDELPQLWNVLRGDMSLVGPRPLPDYHLEVLAPMVAKLRSQVRPGVTGLWQVSGRSELSVTDQQRFDVYYVRNWSLWLDIHILGRTVLAVLRGTGAR</sequence>
<dbReference type="RefSeq" id="WP_184804797.1">
    <property type="nucleotide sequence ID" value="NZ_JACIIZ010000013.1"/>
</dbReference>
<feature type="transmembrane region" description="Helical" evidence="10">
    <location>
        <begin position="101"/>
        <end position="125"/>
    </location>
</feature>
<evidence type="ECO:0000256" key="5">
    <source>
        <dbReference type="ARBA" id="ARBA00022679"/>
    </source>
</evidence>
<feature type="domain" description="Bacterial sugar transferase" evidence="11">
    <location>
        <begin position="242"/>
        <end position="435"/>
    </location>
</feature>
<keyword evidence="9" id="KW-0270">Exopolysaccharide synthesis</keyword>
<dbReference type="PANTHER" id="PTHR30576:SF4">
    <property type="entry name" value="UNDECAPRENYL-PHOSPHATE GALACTOSE PHOSPHOTRANSFERASE"/>
    <property type="match status" value="1"/>
</dbReference>
<feature type="transmembrane region" description="Helical" evidence="10">
    <location>
        <begin position="244"/>
        <end position="271"/>
    </location>
</feature>
<proteinExistence type="inferred from homology"/>
<keyword evidence="5 12" id="KW-0808">Transferase</keyword>